<evidence type="ECO:0000313" key="3">
    <source>
        <dbReference type="Proteomes" id="UP000702425"/>
    </source>
</evidence>
<feature type="domain" description="NYN" evidence="1">
    <location>
        <begin position="17"/>
        <end position="146"/>
    </location>
</feature>
<keyword evidence="3" id="KW-1185">Reference proteome</keyword>
<dbReference type="InterPro" id="IPR021139">
    <property type="entry name" value="NYN"/>
</dbReference>
<sequence length="173" mass="19229">MADNHRTTGTQQTQSQRVAMLLDSQGVYLNQEQAELLVDFAKSKGRLEPPKNYYNSQHKNQVNDKIRLEKFGFLGVDVPDSGKNSADKQLVFDCIKRVTTKPSPGIIILVLADRDFAGLISVLMGLGKTVIIFARRKSASQKLINLVGEDNFHDVDELSSLCAGLKPQLENQK</sequence>
<dbReference type="Gene3D" id="3.40.50.1010">
    <property type="entry name" value="5'-nuclease"/>
    <property type="match status" value="1"/>
</dbReference>
<dbReference type="EMBL" id="SRRZ01000120">
    <property type="protein sequence ID" value="NQE37250.1"/>
    <property type="molecule type" value="Genomic_DNA"/>
</dbReference>
<evidence type="ECO:0000313" key="2">
    <source>
        <dbReference type="EMBL" id="NQE37250.1"/>
    </source>
</evidence>
<comment type="caution">
    <text evidence="2">The sequence shown here is derived from an EMBL/GenBank/DDBJ whole genome shotgun (WGS) entry which is preliminary data.</text>
</comment>
<reference evidence="2 3" key="1">
    <citation type="journal article" date="2020" name="Sci. Rep.">
        <title>A novel cyanobacterial geosmin producer, revising GeoA distribution and dispersion patterns in Bacteria.</title>
        <authorList>
            <person name="Churro C."/>
            <person name="Semedo-Aguiar A.P."/>
            <person name="Silva A.D."/>
            <person name="Pereira-Leal J.B."/>
            <person name="Leite R.B."/>
        </authorList>
    </citation>
    <scope>NUCLEOTIDE SEQUENCE [LARGE SCALE GENOMIC DNA]</scope>
    <source>
        <strain evidence="2 3">IPMA8</strain>
    </source>
</reference>
<evidence type="ECO:0000259" key="1">
    <source>
        <dbReference type="Pfam" id="PF01936"/>
    </source>
</evidence>
<dbReference type="RefSeq" id="WP_172191132.1">
    <property type="nucleotide sequence ID" value="NZ_CAWPPK010000025.1"/>
</dbReference>
<name>A0ABX2D6L7_9CYAN</name>
<dbReference type="Proteomes" id="UP000702425">
    <property type="component" value="Unassembled WGS sequence"/>
</dbReference>
<protein>
    <recommendedName>
        <fullName evidence="1">NYN domain-containing protein</fullName>
    </recommendedName>
</protein>
<dbReference type="Pfam" id="PF01936">
    <property type="entry name" value="NYN"/>
    <property type="match status" value="1"/>
</dbReference>
<gene>
    <name evidence="2" type="ORF">E5S67_05019</name>
</gene>
<organism evidence="2 3">
    <name type="scientific">Microcoleus asticus IPMA8</name>
    <dbReference type="NCBI Taxonomy" id="2563858"/>
    <lineage>
        <taxon>Bacteria</taxon>
        <taxon>Bacillati</taxon>
        <taxon>Cyanobacteriota</taxon>
        <taxon>Cyanophyceae</taxon>
        <taxon>Oscillatoriophycideae</taxon>
        <taxon>Oscillatoriales</taxon>
        <taxon>Microcoleaceae</taxon>
        <taxon>Microcoleus</taxon>
        <taxon>Microcoleus asticus</taxon>
    </lineage>
</organism>
<proteinExistence type="predicted"/>
<accession>A0ABX2D6L7</accession>